<dbReference type="OMA" id="YQINAFP"/>
<name>A0A2K5HVY3_COLAP</name>
<dbReference type="Ensembl" id="ENSCANT00000031399.1">
    <property type="protein sequence ID" value="ENSCANP00000008534.1"/>
    <property type="gene ID" value="ENSCANG00000027691.1"/>
</dbReference>
<sequence length="65" mass="6994">MEFAYQINAFPYLANHQCLLFVTRVGPLSFKIAGENLPLDGSACIDGGKIATILGHSWGQATVNI</sequence>
<dbReference type="Proteomes" id="UP000233080">
    <property type="component" value="Unassembled WGS sequence"/>
</dbReference>
<keyword evidence="2" id="KW-1185">Reference proteome</keyword>
<accession>A0A2K5HVY3</accession>
<evidence type="ECO:0000313" key="2">
    <source>
        <dbReference type="Proteomes" id="UP000233080"/>
    </source>
</evidence>
<proteinExistence type="predicted"/>
<organism evidence="1 2">
    <name type="scientific">Colobus angolensis palliatus</name>
    <name type="common">Peters' Angolan colobus</name>
    <dbReference type="NCBI Taxonomy" id="336983"/>
    <lineage>
        <taxon>Eukaryota</taxon>
        <taxon>Metazoa</taxon>
        <taxon>Chordata</taxon>
        <taxon>Craniata</taxon>
        <taxon>Vertebrata</taxon>
        <taxon>Euteleostomi</taxon>
        <taxon>Mammalia</taxon>
        <taxon>Eutheria</taxon>
        <taxon>Euarchontoglires</taxon>
        <taxon>Primates</taxon>
        <taxon>Haplorrhini</taxon>
        <taxon>Catarrhini</taxon>
        <taxon>Cercopithecidae</taxon>
        <taxon>Colobinae</taxon>
        <taxon>Colobus</taxon>
    </lineage>
</organism>
<reference evidence="1" key="2">
    <citation type="submission" date="2025-09" db="UniProtKB">
        <authorList>
            <consortium name="Ensembl"/>
        </authorList>
    </citation>
    <scope>IDENTIFICATION</scope>
</reference>
<evidence type="ECO:0000313" key="1">
    <source>
        <dbReference type="Ensembl" id="ENSCANP00000008534.1"/>
    </source>
</evidence>
<dbReference type="AlphaFoldDB" id="A0A2K5HVY3"/>
<protein>
    <submittedName>
        <fullName evidence="1">Uncharacterized protein</fullName>
    </submittedName>
</protein>
<reference evidence="1" key="1">
    <citation type="submission" date="2025-08" db="UniProtKB">
        <authorList>
            <consortium name="Ensembl"/>
        </authorList>
    </citation>
    <scope>IDENTIFICATION</scope>
</reference>